<name>A0A090G026_MESPL</name>
<proteinExistence type="predicted"/>
<evidence type="ECO:0000313" key="1">
    <source>
        <dbReference type="EMBL" id="CDX53568.1"/>
    </source>
</evidence>
<accession>A0A090G026</accession>
<organism evidence="1 2">
    <name type="scientific">Mesorhizobium plurifarium</name>
    <dbReference type="NCBI Taxonomy" id="69974"/>
    <lineage>
        <taxon>Bacteria</taxon>
        <taxon>Pseudomonadati</taxon>
        <taxon>Pseudomonadota</taxon>
        <taxon>Alphaproteobacteria</taxon>
        <taxon>Hyphomicrobiales</taxon>
        <taxon>Phyllobacteriaceae</taxon>
        <taxon>Mesorhizobium</taxon>
    </lineage>
</organism>
<gene>
    <name evidence="1" type="ORF">MPL3365_180198</name>
</gene>
<reference evidence="1 2" key="1">
    <citation type="submission" date="2014-08" db="EMBL/GenBank/DDBJ databases">
        <authorList>
            <person name="Moulin Lionel"/>
        </authorList>
    </citation>
    <scope>NUCLEOTIDE SEQUENCE [LARGE SCALE GENOMIC DNA]</scope>
</reference>
<sequence length="140" mass="14943">MSGNGPNDGLETRAAADIACQRVPDFGIGRVGFVTQEPLGSYQHPRHAIAALHSTHLQEGILQAAASAEPFYCSDFAPGGLERQHQTRIDRPAIQQHGAGSALAFATAFLDTCQAKDIAQEAAQARDGRDFCLDRLTVNV</sequence>
<dbReference type="EMBL" id="CCNE01000010">
    <property type="protein sequence ID" value="CDX53568.1"/>
    <property type="molecule type" value="Genomic_DNA"/>
</dbReference>
<evidence type="ECO:0000313" key="2">
    <source>
        <dbReference type="Proteomes" id="UP000046122"/>
    </source>
</evidence>
<dbReference type="AlphaFoldDB" id="A0A090G026"/>
<dbReference type="Proteomes" id="UP000046122">
    <property type="component" value="Unassembled WGS sequence"/>
</dbReference>
<protein>
    <submittedName>
        <fullName evidence="1">Uncharacterized protein</fullName>
    </submittedName>
</protein>